<evidence type="ECO:0000259" key="3">
    <source>
        <dbReference type="SMART" id="SM00829"/>
    </source>
</evidence>
<dbReference type="InterPro" id="IPR011032">
    <property type="entry name" value="GroES-like_sf"/>
</dbReference>
<dbReference type="OrthoDB" id="3509362at2759"/>
<dbReference type="EC" id="1.-.-.-" evidence="4"/>
<dbReference type="Gene3D" id="3.40.50.720">
    <property type="entry name" value="NAD(P)-binding Rossmann-like Domain"/>
    <property type="match status" value="1"/>
</dbReference>
<evidence type="ECO:0000313" key="4">
    <source>
        <dbReference type="EMBL" id="CAC5395766.1"/>
    </source>
</evidence>
<dbReference type="SUPFAM" id="SSF50129">
    <property type="entry name" value="GroES-like"/>
    <property type="match status" value="1"/>
</dbReference>
<organism evidence="4 5">
    <name type="scientific">Mytilus coruscus</name>
    <name type="common">Sea mussel</name>
    <dbReference type="NCBI Taxonomy" id="42192"/>
    <lineage>
        <taxon>Eukaryota</taxon>
        <taxon>Metazoa</taxon>
        <taxon>Spiralia</taxon>
        <taxon>Lophotrochozoa</taxon>
        <taxon>Mollusca</taxon>
        <taxon>Bivalvia</taxon>
        <taxon>Autobranchia</taxon>
        <taxon>Pteriomorphia</taxon>
        <taxon>Mytilida</taxon>
        <taxon>Mytiloidea</taxon>
        <taxon>Mytilidae</taxon>
        <taxon>Mytilinae</taxon>
        <taxon>Mytilus</taxon>
    </lineage>
</organism>
<dbReference type="InterPro" id="IPR020843">
    <property type="entry name" value="ER"/>
</dbReference>
<dbReference type="SMART" id="SM00829">
    <property type="entry name" value="PKS_ER"/>
    <property type="match status" value="1"/>
</dbReference>
<name>A0A6J8CJP8_MYTCO</name>
<reference evidence="4 5" key="1">
    <citation type="submission" date="2020-06" db="EMBL/GenBank/DDBJ databases">
        <authorList>
            <person name="Li R."/>
            <person name="Bekaert M."/>
        </authorList>
    </citation>
    <scope>NUCLEOTIDE SEQUENCE [LARGE SCALE GENOMIC DNA]</scope>
    <source>
        <strain evidence="5">wild</strain>
    </source>
</reference>
<dbReference type="InterPro" id="IPR013149">
    <property type="entry name" value="ADH-like_C"/>
</dbReference>
<dbReference type="Gene3D" id="3.90.180.10">
    <property type="entry name" value="Medium-chain alcohol dehydrogenases, catalytic domain"/>
    <property type="match status" value="1"/>
</dbReference>
<dbReference type="AlphaFoldDB" id="A0A6J8CJP8"/>
<keyword evidence="5" id="KW-1185">Reference proteome</keyword>
<dbReference type="EMBL" id="CACVKT020005565">
    <property type="protein sequence ID" value="CAC5395766.1"/>
    <property type="molecule type" value="Genomic_DNA"/>
</dbReference>
<keyword evidence="1" id="KW-0521">NADP</keyword>
<dbReference type="GO" id="GO:0070402">
    <property type="term" value="F:NADPH binding"/>
    <property type="evidence" value="ECO:0007669"/>
    <property type="project" value="TreeGrafter"/>
</dbReference>
<dbReference type="CDD" id="cd05276">
    <property type="entry name" value="p53_inducible_oxidoreductase"/>
    <property type="match status" value="1"/>
</dbReference>
<dbReference type="Pfam" id="PF00107">
    <property type="entry name" value="ADH_zinc_N"/>
    <property type="match status" value="1"/>
</dbReference>
<dbReference type="GO" id="GO:0048038">
    <property type="term" value="F:quinone binding"/>
    <property type="evidence" value="ECO:0007669"/>
    <property type="project" value="TreeGrafter"/>
</dbReference>
<dbReference type="Pfam" id="PF08240">
    <property type="entry name" value="ADH_N"/>
    <property type="match status" value="1"/>
</dbReference>
<evidence type="ECO:0000256" key="1">
    <source>
        <dbReference type="ARBA" id="ARBA00022857"/>
    </source>
</evidence>
<dbReference type="PANTHER" id="PTHR48106:SF18">
    <property type="entry name" value="QUINONE OXIDOREDUCTASE PIG3"/>
    <property type="match status" value="1"/>
</dbReference>
<feature type="domain" description="Enoyl reductase (ER)" evidence="3">
    <location>
        <begin position="61"/>
        <end position="376"/>
    </location>
</feature>
<keyword evidence="2 4" id="KW-0560">Oxidoreductase</keyword>
<gene>
    <name evidence="4" type="ORF">MCOR_30400</name>
</gene>
<evidence type="ECO:0000256" key="2">
    <source>
        <dbReference type="ARBA" id="ARBA00023002"/>
    </source>
</evidence>
<proteinExistence type="predicted"/>
<dbReference type="InterPro" id="IPR036291">
    <property type="entry name" value="NAD(P)-bd_dom_sf"/>
</dbReference>
<accession>A0A6J8CJP8</accession>
<dbReference type="InterPro" id="IPR013154">
    <property type="entry name" value="ADH-like_N"/>
</dbReference>
<dbReference type="GO" id="GO:0003960">
    <property type="term" value="F:quinone reductase (NADPH) activity"/>
    <property type="evidence" value="ECO:0007669"/>
    <property type="project" value="TreeGrafter"/>
</dbReference>
<dbReference type="NCBIfam" id="TIGR02824">
    <property type="entry name" value="quinone_pig3"/>
    <property type="match status" value="1"/>
</dbReference>
<dbReference type="Proteomes" id="UP000507470">
    <property type="component" value="Unassembled WGS sequence"/>
</dbReference>
<protein>
    <submittedName>
        <fullName evidence="4">TP53I3</fullName>
        <ecNumber evidence="4">1.-.-.-</ecNumber>
    </submittedName>
</protein>
<dbReference type="SUPFAM" id="SSF51735">
    <property type="entry name" value="NAD(P)-binding Rossmann-fold domains"/>
    <property type="match status" value="1"/>
</dbReference>
<dbReference type="InterPro" id="IPR014189">
    <property type="entry name" value="Quinone_OxRdtase_PIG3"/>
</dbReference>
<evidence type="ECO:0000313" key="5">
    <source>
        <dbReference type="Proteomes" id="UP000507470"/>
    </source>
</evidence>
<sequence>MINISYTNYTLLRKKKISSTQSISNFRMVVRLNVPCTAFCWYKRTLSQMAGTMRAVQFQTGGLEKMKIGEVPIPVLRKKEILIKVYASAINRADTLQRKGAYPPPAGESDILGLEAVGTVDKLGPDCSQKWNIGDRVMALLAGGGNAEFVACREECLMPIPKKMSFTIAAAIPEVWLTAYQLLHTVGGVKAGDTVLIHAGGSGVGTAATQLSVLAKAKPLVTAGSIEKIDMAKSLGAVAGFNYKEGDFSLGVKQYTKDVGVNLILDCIGESFYNQNIESIANDGTWVVYGLLGGGKINADLLSKLLRKRITITGTTLRVRPIEYKESLVQNFTQNALPYFESGRLKPIIDKIFPLEQIGNAHQLMEENKNTGKIVLKIREEDGRDEL</sequence>
<dbReference type="PANTHER" id="PTHR48106">
    <property type="entry name" value="QUINONE OXIDOREDUCTASE PIG3-RELATED"/>
    <property type="match status" value="1"/>
</dbReference>